<dbReference type="PANTHER" id="PTHR11808:SF90">
    <property type="entry name" value="CYSTATHIONINE GAMMA-SYNTHASE"/>
    <property type="match status" value="1"/>
</dbReference>
<dbReference type="Pfam" id="PF01053">
    <property type="entry name" value="Cys_Met_Meta_PP"/>
    <property type="match status" value="1"/>
</dbReference>
<keyword evidence="3 8" id="KW-0663">Pyridoxal phosphate</keyword>
<feature type="modified residue" description="N6-(pyridoxal phosphate)lysine" evidence="8">
    <location>
        <position position="259"/>
    </location>
</feature>
<dbReference type="EMBL" id="FQTT01000002">
    <property type="protein sequence ID" value="SHE24460.1"/>
    <property type="molecule type" value="Genomic_DNA"/>
</dbReference>
<evidence type="ECO:0000256" key="8">
    <source>
        <dbReference type="PIRSR" id="PIRSR001434-2"/>
    </source>
</evidence>
<dbReference type="GO" id="GO:0030170">
    <property type="term" value="F:pyridoxal phosphate binding"/>
    <property type="evidence" value="ECO:0007669"/>
    <property type="project" value="InterPro"/>
</dbReference>
<dbReference type="InterPro" id="IPR015424">
    <property type="entry name" value="PyrdxlP-dep_Trfase"/>
</dbReference>
<evidence type="ECO:0000256" key="6">
    <source>
        <dbReference type="ARBA" id="ARBA00048780"/>
    </source>
</evidence>
<reference evidence="11" key="1">
    <citation type="submission" date="2016-09" db="EMBL/GenBank/DDBJ databases">
        <authorList>
            <person name="Strepis N."/>
        </authorList>
    </citation>
    <scope>NUCLEOTIDE SEQUENCE [LARGE SCALE GENOMIC DNA]</scope>
</reference>
<dbReference type="GO" id="GO:0018826">
    <property type="term" value="F:methionine gamma-lyase activity"/>
    <property type="evidence" value="ECO:0007669"/>
    <property type="project" value="UniProtKB-EC"/>
</dbReference>
<evidence type="ECO:0000256" key="9">
    <source>
        <dbReference type="RuleBase" id="RU362118"/>
    </source>
</evidence>
<evidence type="ECO:0000256" key="3">
    <source>
        <dbReference type="ARBA" id="ARBA00022898"/>
    </source>
</evidence>
<protein>
    <recommendedName>
        <fullName evidence="4">homocysteine desulfhydrase</fullName>
        <ecNumber evidence="4">4.4.1.2</ecNumber>
    </recommendedName>
    <alternativeName>
        <fullName evidence="5">Homocysteine desulfhydrase</fullName>
    </alternativeName>
</protein>
<dbReference type="InterPro" id="IPR015422">
    <property type="entry name" value="PyrdxlP-dep_Trfase_small"/>
</dbReference>
<dbReference type="InterPro" id="IPR000277">
    <property type="entry name" value="Cys/Met-Metab_PyrdxlP-dep_enz"/>
</dbReference>
<dbReference type="FunFam" id="3.40.640.10:FF:000046">
    <property type="entry name" value="Cystathionine gamma-lyase"/>
    <property type="match status" value="1"/>
</dbReference>
<accession>A0A1M4RX32</accession>
<comment type="cofactor">
    <cofactor evidence="1 9">
        <name>pyridoxal 5'-phosphate</name>
        <dbReference type="ChEBI" id="CHEBI:597326"/>
    </cofactor>
</comment>
<sequence>MTAGTGTNNAPSAQILPASQKALMPVIDSTPTQSSDAVRGPAVDHSGCRTAPIQHHPTWSDSPSPWRLDTVLAHAGTGTDPVTGAITTPIHLSTAFGHPGLGASTGYDYTRTASPTRDVLQDALARLDGGAAGFALASGMAAVQLTVTTLAPYGSRIVALEDLYGGTYRYLKYLADDGAYEVDFVVGEAGLREALRRSAALVLIETPTNPMMTELDIARVADWAHAAGALLAVDNTFYTPVICRPLELGADVAVYSATKYLAGHNDVMAGAVVVKDPALGERLQYQSNTTGTTLGPFDAFLLLRGLKTLSLRMERHETNARKVADFLRADTRVTRVLYPGRSGMVSFELADGVDVAAFLAAVRVFTFAESLGGVESLVTCPSVQTHADVPPATRAAYGLTDRLLRLSVGIEDAEDLVADLKQALNLADATA</sequence>
<dbReference type="CDD" id="cd00614">
    <property type="entry name" value="CGS_like"/>
    <property type="match status" value="1"/>
</dbReference>
<evidence type="ECO:0000256" key="5">
    <source>
        <dbReference type="ARBA" id="ARBA00047199"/>
    </source>
</evidence>
<dbReference type="EC" id="4.4.1.2" evidence="4"/>
<gene>
    <name evidence="10" type="ORF">ACGLYG10_0661</name>
</gene>
<evidence type="ECO:0000256" key="2">
    <source>
        <dbReference type="ARBA" id="ARBA00009077"/>
    </source>
</evidence>
<dbReference type="GO" id="GO:0005737">
    <property type="term" value="C:cytoplasm"/>
    <property type="evidence" value="ECO:0007669"/>
    <property type="project" value="TreeGrafter"/>
</dbReference>
<organism evidence="10 11">
    <name type="scientific">Actinomyces glycerinitolerans</name>
    <dbReference type="NCBI Taxonomy" id="1892869"/>
    <lineage>
        <taxon>Bacteria</taxon>
        <taxon>Bacillati</taxon>
        <taxon>Actinomycetota</taxon>
        <taxon>Actinomycetes</taxon>
        <taxon>Actinomycetales</taxon>
        <taxon>Actinomycetaceae</taxon>
        <taxon>Actinomyces</taxon>
    </lineage>
</organism>
<evidence type="ECO:0000313" key="10">
    <source>
        <dbReference type="EMBL" id="SHE24460.1"/>
    </source>
</evidence>
<evidence type="ECO:0000256" key="4">
    <source>
        <dbReference type="ARBA" id="ARBA00047175"/>
    </source>
</evidence>
<keyword evidence="11" id="KW-1185">Reference proteome</keyword>
<dbReference type="InterPro" id="IPR015421">
    <property type="entry name" value="PyrdxlP-dep_Trfase_major"/>
</dbReference>
<dbReference type="GO" id="GO:0016740">
    <property type="term" value="F:transferase activity"/>
    <property type="evidence" value="ECO:0007669"/>
    <property type="project" value="UniProtKB-KW"/>
</dbReference>
<dbReference type="FunFam" id="3.90.1150.10:FF:000070">
    <property type="entry name" value="Putative cystathionine gamma-synthase"/>
    <property type="match status" value="1"/>
</dbReference>
<keyword evidence="10" id="KW-0808">Transferase</keyword>
<dbReference type="Proteomes" id="UP000184291">
    <property type="component" value="Unassembled WGS sequence"/>
</dbReference>
<dbReference type="AlphaFoldDB" id="A0A1M4RX32"/>
<dbReference type="STRING" id="1892869.ACGLYG10_0661"/>
<proteinExistence type="inferred from homology"/>
<comment type="similarity">
    <text evidence="2 9">Belongs to the trans-sulfuration enzymes family.</text>
</comment>
<dbReference type="Gene3D" id="3.90.1150.10">
    <property type="entry name" value="Aspartate Aminotransferase, domain 1"/>
    <property type="match status" value="1"/>
</dbReference>
<evidence type="ECO:0000313" key="11">
    <source>
        <dbReference type="Proteomes" id="UP000184291"/>
    </source>
</evidence>
<evidence type="ECO:0000256" key="1">
    <source>
        <dbReference type="ARBA" id="ARBA00001933"/>
    </source>
</evidence>
<dbReference type="Gene3D" id="3.40.640.10">
    <property type="entry name" value="Type I PLP-dependent aspartate aminotransferase-like (Major domain)"/>
    <property type="match status" value="1"/>
</dbReference>
<dbReference type="PANTHER" id="PTHR11808">
    <property type="entry name" value="TRANS-SULFURATION ENZYME FAMILY MEMBER"/>
    <property type="match status" value="1"/>
</dbReference>
<dbReference type="SUPFAM" id="SSF53383">
    <property type="entry name" value="PLP-dependent transferases"/>
    <property type="match status" value="1"/>
</dbReference>
<dbReference type="GO" id="GO:0047982">
    <property type="term" value="F:homocysteine desulfhydrase activity"/>
    <property type="evidence" value="ECO:0007669"/>
    <property type="project" value="UniProtKB-EC"/>
</dbReference>
<dbReference type="PIRSF" id="PIRSF001434">
    <property type="entry name" value="CGS"/>
    <property type="match status" value="1"/>
</dbReference>
<evidence type="ECO:0000256" key="7">
    <source>
        <dbReference type="ARBA" id="ARBA00052699"/>
    </source>
</evidence>
<comment type="catalytic activity">
    <reaction evidence="7">
        <text>L-methionine + H2O = methanethiol + 2-oxobutanoate + NH4(+)</text>
        <dbReference type="Rhea" id="RHEA:23800"/>
        <dbReference type="ChEBI" id="CHEBI:15377"/>
        <dbReference type="ChEBI" id="CHEBI:16007"/>
        <dbReference type="ChEBI" id="CHEBI:16763"/>
        <dbReference type="ChEBI" id="CHEBI:28938"/>
        <dbReference type="ChEBI" id="CHEBI:57844"/>
        <dbReference type="EC" id="4.4.1.11"/>
    </reaction>
    <physiologicalReaction direction="left-to-right" evidence="7">
        <dbReference type="Rhea" id="RHEA:23801"/>
    </physiologicalReaction>
</comment>
<name>A0A1M4RX32_9ACTO</name>
<comment type="catalytic activity">
    <reaction evidence="6">
        <text>L-homocysteine + H2O = 2-oxobutanoate + hydrogen sulfide + NH4(+) + H(+)</text>
        <dbReference type="Rhea" id="RHEA:14501"/>
        <dbReference type="ChEBI" id="CHEBI:15377"/>
        <dbReference type="ChEBI" id="CHEBI:15378"/>
        <dbReference type="ChEBI" id="CHEBI:16763"/>
        <dbReference type="ChEBI" id="CHEBI:28938"/>
        <dbReference type="ChEBI" id="CHEBI:29919"/>
        <dbReference type="ChEBI" id="CHEBI:58199"/>
        <dbReference type="EC" id="4.4.1.2"/>
    </reaction>
    <physiologicalReaction direction="left-to-right" evidence="6">
        <dbReference type="Rhea" id="RHEA:14502"/>
    </physiologicalReaction>
</comment>
<dbReference type="GO" id="GO:0019346">
    <property type="term" value="P:transsulfuration"/>
    <property type="evidence" value="ECO:0007669"/>
    <property type="project" value="InterPro"/>
</dbReference>
<dbReference type="InterPro" id="IPR054542">
    <property type="entry name" value="Cys_met_metab_PP"/>
</dbReference>
<dbReference type="PROSITE" id="PS00868">
    <property type="entry name" value="CYS_MET_METAB_PP"/>
    <property type="match status" value="1"/>
</dbReference>